<dbReference type="SUPFAM" id="SSF55103">
    <property type="entry name" value="FAD-linked oxidases, C-terminal domain"/>
    <property type="match status" value="1"/>
</dbReference>
<dbReference type="InterPro" id="IPR036318">
    <property type="entry name" value="FAD-bd_PCMH-like_sf"/>
</dbReference>
<dbReference type="InterPro" id="IPR006094">
    <property type="entry name" value="Oxid_FAD_bind_N"/>
</dbReference>
<evidence type="ECO:0000256" key="4">
    <source>
        <dbReference type="ARBA" id="ARBA00022827"/>
    </source>
</evidence>
<organism evidence="7 8">
    <name type="scientific">Pseudorhizobium flavum</name>
    <dbReference type="NCBI Taxonomy" id="1335061"/>
    <lineage>
        <taxon>Bacteria</taxon>
        <taxon>Pseudomonadati</taxon>
        <taxon>Pseudomonadota</taxon>
        <taxon>Alphaproteobacteria</taxon>
        <taxon>Hyphomicrobiales</taxon>
        <taxon>Rhizobiaceae</taxon>
        <taxon>Rhizobium/Agrobacterium group</taxon>
        <taxon>Pseudorhizobium</taxon>
    </lineage>
</organism>
<dbReference type="Gene3D" id="1.10.45.10">
    <property type="entry name" value="Vanillyl-alcohol Oxidase, Chain A, domain 4"/>
    <property type="match status" value="1"/>
</dbReference>
<dbReference type="PROSITE" id="PS51387">
    <property type="entry name" value="FAD_PCMH"/>
    <property type="match status" value="1"/>
</dbReference>
<proteinExistence type="inferred from homology"/>
<evidence type="ECO:0000313" key="7">
    <source>
        <dbReference type="EMBL" id="MBB6180821.1"/>
    </source>
</evidence>
<dbReference type="Pfam" id="PF02913">
    <property type="entry name" value="FAD-oxidase_C"/>
    <property type="match status" value="1"/>
</dbReference>
<feature type="domain" description="FAD-binding PCMH-type" evidence="6">
    <location>
        <begin position="50"/>
        <end position="230"/>
    </location>
</feature>
<gene>
    <name evidence="7" type="ORF">HNQ75_002804</name>
</gene>
<keyword evidence="5" id="KW-0560">Oxidoreductase</keyword>
<evidence type="ECO:0000313" key="8">
    <source>
        <dbReference type="Proteomes" id="UP000535501"/>
    </source>
</evidence>
<protein>
    <submittedName>
        <fullName evidence="7">FAD/FMN-containing dehydrogenase</fullName>
    </submittedName>
</protein>
<dbReference type="PANTHER" id="PTHR43716:SF1">
    <property type="entry name" value="D-2-HYDROXYGLUTARATE DEHYDROGENASE, MITOCHONDRIAL"/>
    <property type="match status" value="1"/>
</dbReference>
<dbReference type="Gene3D" id="3.30.465.10">
    <property type="match status" value="1"/>
</dbReference>
<dbReference type="GO" id="GO:0022904">
    <property type="term" value="P:respiratory electron transport chain"/>
    <property type="evidence" value="ECO:0007669"/>
    <property type="project" value="TreeGrafter"/>
</dbReference>
<dbReference type="Proteomes" id="UP000535501">
    <property type="component" value="Unassembled WGS sequence"/>
</dbReference>
<accession>A0A7W9Z1B2</accession>
<dbReference type="GO" id="GO:0016491">
    <property type="term" value="F:oxidoreductase activity"/>
    <property type="evidence" value="ECO:0007669"/>
    <property type="project" value="UniProtKB-KW"/>
</dbReference>
<dbReference type="RefSeq" id="WP_235864234.1">
    <property type="nucleotide sequence ID" value="NZ_JACHEJ010000007.1"/>
</dbReference>
<dbReference type="PANTHER" id="PTHR43716">
    <property type="entry name" value="D-2-HYDROXYGLUTARATE DEHYDROGENASE, MITOCHONDRIAL"/>
    <property type="match status" value="1"/>
</dbReference>
<dbReference type="InterPro" id="IPR016166">
    <property type="entry name" value="FAD-bd_PCMH"/>
</dbReference>
<evidence type="ECO:0000256" key="3">
    <source>
        <dbReference type="ARBA" id="ARBA00022630"/>
    </source>
</evidence>
<dbReference type="EMBL" id="JACHEJ010000007">
    <property type="protein sequence ID" value="MBB6180821.1"/>
    <property type="molecule type" value="Genomic_DNA"/>
</dbReference>
<comment type="caution">
    <text evidence="7">The sequence shown here is derived from an EMBL/GenBank/DDBJ whole genome shotgun (WGS) entry which is preliminary data.</text>
</comment>
<dbReference type="InterPro" id="IPR016169">
    <property type="entry name" value="FAD-bd_PCMH_sub2"/>
</dbReference>
<dbReference type="Pfam" id="PF01565">
    <property type="entry name" value="FAD_binding_4"/>
    <property type="match status" value="1"/>
</dbReference>
<name>A0A7W9Z1B2_9HYPH</name>
<dbReference type="InterPro" id="IPR016171">
    <property type="entry name" value="Vanillyl_alc_oxidase_C-sub2"/>
</dbReference>
<comment type="similarity">
    <text evidence="2">Belongs to the FAD-binding oxidoreductase/transferase type 4 family.</text>
</comment>
<evidence type="ECO:0000259" key="6">
    <source>
        <dbReference type="PROSITE" id="PS51387"/>
    </source>
</evidence>
<sequence length="477" mass="50934">MASNEVDGMTLAQSTTLTPLELHRRLSELHPEMTVLSVQDLQGRHPGEHSGNFGAGVMVQPATVEAAAALVGWCAENNIAIVPQGGLTGLVGGNVSVAGEVILSTSRLNRILSIEPEGMTATVEAGVTLEALQQAAAEHGLTTSIDLGSRGTATIGGMVSTNAGGILAFRNGVMRHQVLGLETVLPSGEIFSDLTRVVKVSAGPDLKQLFIGGEGAFGLVTKVVLKLEPQRPYRATAMLGAADARTALSVIRHLRTLPGVTLEAAEMMWPRYIRDHAHLKGLDLSWLEENASALLVEISAESVDAAAATLEDQLAELWEPLDLKGGIVAKSLDQARRFWDIREDSGFYYAEIPEAAAFDVSVPPTHLDAYVAQLESRLKAIDHAYAAYVYGHIADGNLHLTLIKRGPLPQDELRAVEDAVYTGIREAGGSFSAEHGVGLEKRYGYETFTSPAKRALARMLKQALDPKGLFNPGKVPF</sequence>
<keyword evidence="8" id="KW-1185">Reference proteome</keyword>
<dbReference type="InterPro" id="IPR004113">
    <property type="entry name" value="FAD-bd_oxidored_4_C"/>
</dbReference>
<dbReference type="InterPro" id="IPR051264">
    <property type="entry name" value="FAD-oxidored/transferase_4"/>
</dbReference>
<dbReference type="GO" id="GO:0071949">
    <property type="term" value="F:FAD binding"/>
    <property type="evidence" value="ECO:0007669"/>
    <property type="project" value="InterPro"/>
</dbReference>
<reference evidence="7 8" key="1">
    <citation type="submission" date="2020-08" db="EMBL/GenBank/DDBJ databases">
        <title>Genomic Encyclopedia of Type Strains, Phase IV (KMG-IV): sequencing the most valuable type-strain genomes for metagenomic binning, comparative biology and taxonomic classification.</title>
        <authorList>
            <person name="Goeker M."/>
        </authorList>
    </citation>
    <scope>NUCLEOTIDE SEQUENCE [LARGE SCALE GENOMIC DNA]</scope>
    <source>
        <strain evidence="7 8">DSM 102134</strain>
    </source>
</reference>
<evidence type="ECO:0000256" key="5">
    <source>
        <dbReference type="ARBA" id="ARBA00023002"/>
    </source>
</evidence>
<evidence type="ECO:0000256" key="2">
    <source>
        <dbReference type="ARBA" id="ARBA00008000"/>
    </source>
</evidence>
<comment type="cofactor">
    <cofactor evidence="1">
        <name>FAD</name>
        <dbReference type="ChEBI" id="CHEBI:57692"/>
    </cofactor>
</comment>
<evidence type="ECO:0000256" key="1">
    <source>
        <dbReference type="ARBA" id="ARBA00001974"/>
    </source>
</evidence>
<dbReference type="Gene3D" id="3.30.70.2190">
    <property type="match status" value="1"/>
</dbReference>
<dbReference type="InterPro" id="IPR016164">
    <property type="entry name" value="FAD-linked_Oxase-like_C"/>
</dbReference>
<dbReference type="AlphaFoldDB" id="A0A7W9Z1B2"/>
<dbReference type="SUPFAM" id="SSF56176">
    <property type="entry name" value="FAD-binding/transporter-associated domain-like"/>
    <property type="match status" value="1"/>
</dbReference>
<dbReference type="Gene3D" id="3.30.70.2740">
    <property type="match status" value="1"/>
</dbReference>
<keyword evidence="4" id="KW-0274">FAD</keyword>
<keyword evidence="3" id="KW-0285">Flavoprotein</keyword>